<evidence type="ECO:0000313" key="3">
    <source>
        <dbReference type="EMBL" id="AUP79696.1"/>
    </source>
</evidence>
<organism evidence="3 4">
    <name type="scientific">Flavivirga eckloniae</name>
    <dbReference type="NCBI Taxonomy" id="1803846"/>
    <lineage>
        <taxon>Bacteria</taxon>
        <taxon>Pseudomonadati</taxon>
        <taxon>Bacteroidota</taxon>
        <taxon>Flavobacteriia</taxon>
        <taxon>Flavobacteriales</taxon>
        <taxon>Flavobacteriaceae</taxon>
        <taxon>Flavivirga</taxon>
    </lineage>
</organism>
<keyword evidence="4" id="KW-1185">Reference proteome</keyword>
<feature type="chain" id="PRO_5014669055" description="Peptidase S74 domain-containing protein" evidence="2">
    <location>
        <begin position="20"/>
        <end position="340"/>
    </location>
</feature>
<dbReference type="Proteomes" id="UP000235826">
    <property type="component" value="Chromosome"/>
</dbReference>
<keyword evidence="2" id="KW-0732">Signal</keyword>
<evidence type="ECO:0000256" key="2">
    <source>
        <dbReference type="SAM" id="SignalP"/>
    </source>
</evidence>
<accession>A0A2K9PRM4</accession>
<keyword evidence="1" id="KW-0175">Coiled coil</keyword>
<dbReference type="OrthoDB" id="9808753at2"/>
<name>A0A2K9PRM4_9FLAO</name>
<gene>
    <name evidence="3" type="ORF">C1H87_13655</name>
</gene>
<protein>
    <recommendedName>
        <fullName evidence="5">Peptidase S74 domain-containing protein</fullName>
    </recommendedName>
</protein>
<dbReference type="KEGG" id="fek:C1H87_13655"/>
<dbReference type="AlphaFoldDB" id="A0A2K9PRM4"/>
<dbReference type="RefSeq" id="WP_102756349.1">
    <property type="nucleotide sequence ID" value="NZ_CP025791.1"/>
</dbReference>
<evidence type="ECO:0008006" key="5">
    <source>
        <dbReference type="Google" id="ProtNLM"/>
    </source>
</evidence>
<reference evidence="3 4" key="1">
    <citation type="submission" date="2018-01" db="EMBL/GenBank/DDBJ databases">
        <title>Complete genome sequence of Flavivirga eckloniae ECD14 isolated from seaweed Ecklonia cava.</title>
        <authorList>
            <person name="Lee J.H."/>
            <person name="Baik K.S."/>
            <person name="Seong C.N."/>
        </authorList>
    </citation>
    <scope>NUCLEOTIDE SEQUENCE [LARGE SCALE GENOMIC DNA]</scope>
    <source>
        <strain evidence="3 4">ECD14</strain>
    </source>
</reference>
<sequence length="340" mass="37770">MKKQALIFCLSLFILQANAQDQTINGTTFKVNGNVGIGTTTPSADLEIKGNMKLGLTHTLVDGGYLSVSSKWGDWMTFVDGYSNDTYNFHNPNNGGRLELYIEDGQTNARNFGVFTVLKSGNIGVGTKTPSEKLQVNGLIRIPSANNQDNNSPGIVLASNDDFLYDNQYLNHYGFGFHGYQDGSSSHTEPNNAYMSGYFGVDFFTNGQNRMRISRGGIVSIGSVERQLGYKLAVNGNIKAKEIRVETGWSDFVFEDSYNLPSLKEVESHIKEKGHLKDIPSAEEVAKHGIFLGKMDSKLLQKIEELTLYTIDQEKRIENLESKNEKLIALVEKLINKQSE</sequence>
<feature type="signal peptide" evidence="2">
    <location>
        <begin position="1"/>
        <end position="19"/>
    </location>
</feature>
<evidence type="ECO:0000313" key="4">
    <source>
        <dbReference type="Proteomes" id="UP000235826"/>
    </source>
</evidence>
<evidence type="ECO:0000256" key="1">
    <source>
        <dbReference type="SAM" id="Coils"/>
    </source>
</evidence>
<dbReference type="EMBL" id="CP025791">
    <property type="protein sequence ID" value="AUP79696.1"/>
    <property type="molecule type" value="Genomic_DNA"/>
</dbReference>
<proteinExistence type="predicted"/>
<feature type="coiled-coil region" evidence="1">
    <location>
        <begin position="310"/>
        <end position="337"/>
    </location>
</feature>